<dbReference type="EMBL" id="JEMY01000050">
    <property type="protein sequence ID" value="EXI85789.1"/>
    <property type="molecule type" value="Genomic_DNA"/>
</dbReference>
<dbReference type="SUPFAM" id="SSF118352">
    <property type="entry name" value="HSP33 redox switch-like"/>
    <property type="match status" value="1"/>
</dbReference>
<dbReference type="InterPro" id="IPR016154">
    <property type="entry name" value="Heat_shock_Hsp33_C"/>
</dbReference>
<keyword evidence="5" id="KW-0676">Redox-active center</keyword>
<dbReference type="SUPFAM" id="SSF64397">
    <property type="entry name" value="Hsp33 domain"/>
    <property type="match status" value="1"/>
</dbReference>
<keyword evidence="4" id="KW-0143">Chaperone</keyword>
<protein>
    <submittedName>
        <fullName evidence="6">Heat shock protein 33</fullName>
    </submittedName>
</protein>
<dbReference type="STRING" id="1454004.AW11_03369"/>
<dbReference type="PANTHER" id="PTHR30111">
    <property type="entry name" value="33 KDA CHAPERONIN"/>
    <property type="match status" value="1"/>
</dbReference>
<evidence type="ECO:0000256" key="3">
    <source>
        <dbReference type="ARBA" id="ARBA00023157"/>
    </source>
</evidence>
<dbReference type="Pfam" id="PF01430">
    <property type="entry name" value="HSP33"/>
    <property type="match status" value="1"/>
</dbReference>
<dbReference type="PATRIC" id="fig|1454004.3.peg.3473"/>
<name>A0A011R3N1_ACCRE</name>
<keyword evidence="7" id="KW-1185">Reference proteome</keyword>
<reference evidence="6" key="1">
    <citation type="submission" date="2014-02" db="EMBL/GenBank/DDBJ databases">
        <title>Expanding our view of genomic diversity in Candidatus Accumulibacter clades.</title>
        <authorList>
            <person name="Skennerton C.T."/>
            <person name="Barr J.J."/>
            <person name="Slater F.R."/>
            <person name="Bond P.L."/>
            <person name="Tyson G.W."/>
        </authorList>
    </citation>
    <scope>NUCLEOTIDE SEQUENCE [LARGE SCALE GENOMIC DNA]</scope>
</reference>
<dbReference type="Gene3D" id="3.55.30.10">
    <property type="entry name" value="Hsp33 domain"/>
    <property type="match status" value="1"/>
</dbReference>
<comment type="caution">
    <text evidence="6">The sequence shown here is derived from an EMBL/GenBank/DDBJ whole genome shotgun (WGS) entry which is preliminary data.</text>
</comment>
<dbReference type="GO" id="GO:0051082">
    <property type="term" value="F:unfolded protein binding"/>
    <property type="evidence" value="ECO:0007669"/>
    <property type="project" value="InterPro"/>
</dbReference>
<keyword evidence="6" id="KW-0346">Stress response</keyword>
<evidence type="ECO:0000256" key="4">
    <source>
        <dbReference type="ARBA" id="ARBA00023186"/>
    </source>
</evidence>
<dbReference type="InterPro" id="IPR016153">
    <property type="entry name" value="Heat_shock_Hsp33_N"/>
</dbReference>
<accession>A0A011R3N1</accession>
<keyword evidence="3" id="KW-1015">Disulfide bond</keyword>
<dbReference type="Proteomes" id="UP000022141">
    <property type="component" value="Unassembled WGS sequence"/>
</dbReference>
<proteinExistence type="predicted"/>
<keyword evidence="2" id="KW-0862">Zinc</keyword>
<dbReference type="AlphaFoldDB" id="A0A011R3N1"/>
<dbReference type="GO" id="GO:0005737">
    <property type="term" value="C:cytoplasm"/>
    <property type="evidence" value="ECO:0007669"/>
    <property type="project" value="InterPro"/>
</dbReference>
<evidence type="ECO:0000313" key="6">
    <source>
        <dbReference type="EMBL" id="EXI85789.1"/>
    </source>
</evidence>
<dbReference type="GO" id="GO:0044183">
    <property type="term" value="F:protein folding chaperone"/>
    <property type="evidence" value="ECO:0007669"/>
    <property type="project" value="TreeGrafter"/>
</dbReference>
<dbReference type="Gene3D" id="3.90.1280.10">
    <property type="entry name" value="HSP33 redox switch-like"/>
    <property type="match status" value="1"/>
</dbReference>
<dbReference type="Gene3D" id="1.10.287.480">
    <property type="entry name" value="helix hairpin bin"/>
    <property type="match status" value="1"/>
</dbReference>
<evidence type="ECO:0000313" key="7">
    <source>
        <dbReference type="Proteomes" id="UP000022141"/>
    </source>
</evidence>
<dbReference type="InterPro" id="IPR000397">
    <property type="entry name" value="Heat_shock_Hsp33"/>
</dbReference>
<dbReference type="PANTHER" id="PTHR30111:SF1">
    <property type="entry name" value="33 KDA CHAPERONIN"/>
    <property type="match status" value="1"/>
</dbReference>
<dbReference type="eggNOG" id="COG1281">
    <property type="taxonomic scope" value="Bacteria"/>
</dbReference>
<evidence type="ECO:0000256" key="1">
    <source>
        <dbReference type="ARBA" id="ARBA00022490"/>
    </source>
</evidence>
<gene>
    <name evidence="6" type="primary">hslO</name>
    <name evidence="6" type="ORF">AW11_03369</name>
</gene>
<keyword evidence="1" id="KW-0963">Cytoplasm</keyword>
<dbReference type="GO" id="GO:0042026">
    <property type="term" value="P:protein refolding"/>
    <property type="evidence" value="ECO:0007669"/>
    <property type="project" value="TreeGrafter"/>
</dbReference>
<sequence length="297" mass="32109">MSNDTLHRFLLDDLDISGAVVRLGPAWRLMLDNRGYAAAVAQLLGEMTATTLLLAGNLKQPGRLTIQLRGSGALSLLVIDCNEQLQIRGMAKCTAAIEAGAASELLGDGQLQLALDMASMREPYQSIVPLAGDSIAEIFEHYLAQSDQRPARLFLAASQDGAAGLFLQRLPTAEQRDADGWTRIEALAATVKPAELLSLPADKLLLRLFGEETVRLFAARPVAHNCPEDWDKVRSMLVSLGREEVYAALHEQGEVLIKDDICNREYRFDAQAIDELFAGQPPAAASASTPAAPPTLH</sequence>
<evidence type="ECO:0000256" key="2">
    <source>
        <dbReference type="ARBA" id="ARBA00022833"/>
    </source>
</evidence>
<dbReference type="InterPro" id="IPR023212">
    <property type="entry name" value="Hsp33_helix_hairpin_bin_dom_sf"/>
</dbReference>
<evidence type="ECO:0000256" key="5">
    <source>
        <dbReference type="ARBA" id="ARBA00023284"/>
    </source>
</evidence>
<dbReference type="PIRSF" id="PIRSF005261">
    <property type="entry name" value="Heat_shock_Hsp33"/>
    <property type="match status" value="1"/>
</dbReference>
<organism evidence="6 7">
    <name type="scientific">Accumulibacter regalis</name>
    <dbReference type="NCBI Taxonomy" id="522306"/>
    <lineage>
        <taxon>Bacteria</taxon>
        <taxon>Pseudomonadati</taxon>
        <taxon>Pseudomonadota</taxon>
        <taxon>Betaproteobacteria</taxon>
        <taxon>Candidatus Accumulibacter</taxon>
    </lineage>
</organism>